<comment type="cofactor">
    <cofactor evidence="1">
        <name>FAD</name>
        <dbReference type="ChEBI" id="CHEBI:57692"/>
    </cofactor>
</comment>
<sequence length="586" mass="62864">MISELAGRAGDGVAVGVIGLIDNKEVCMTQGRLSHVERRAALRRMAAEGVDVLVIGGGITGAGVALEAVARGYRIGLVEKADFASGTSSKSTKLVHGGIRYLPQFDFALVREALIERGRLVRNAPHLVRPLGFVLPLYAENKRPLGTPIVLPGGIGMSGLLRSGLILYDVMAGRLAIAGHKHIGAQKTLELAPALKAEGLRDGFIYYDGQTDDTRLTLTVLRTAAKRGALLANYAEVLGFDFDAPANPSAIRAARVRDALTGEAWVIPAKTIINAAGAFAGRIAAMAGESRIAIRPAKGVHLTLPREVLPTTEYAVVLPETPDGRLLFIVPWNTRVTLGTTDTPGGDLDRPVATDADIDYLINTANAYLRTKLTRAHVISAWAGYRPLISPAGSDGADTAKLSRTHVVVDGPGNMITITGGKLTTYRRMAQDALDSLARREGKPVAHPTEEMPLDGAEGYRACRAALSEAAGRFGWGADVINRLSQYGSEAGVILQWCAEDPSLAARVASDLPYIMAEVVYACRREMAVTLDDVLSRRLHLNFEDWSRGIEPAPMVAQMMAHELGWSSREIEAQVARYRDRLAEGM</sequence>
<gene>
    <name evidence="9" type="ORF">CUN48_07430</name>
</gene>
<name>A0A2M8QD07_9CHLR</name>
<proteinExistence type="inferred from homology"/>
<dbReference type="InterPro" id="IPR031656">
    <property type="entry name" value="DAO_C"/>
</dbReference>
<evidence type="ECO:0000256" key="2">
    <source>
        <dbReference type="ARBA" id="ARBA00007330"/>
    </source>
</evidence>
<dbReference type="GO" id="GO:0006071">
    <property type="term" value="P:glycerol metabolic process"/>
    <property type="evidence" value="ECO:0007669"/>
    <property type="project" value="UniProtKB-KW"/>
</dbReference>
<comment type="caution">
    <text evidence="9">The sequence shown here is derived from an EMBL/GenBank/DDBJ whole genome shotgun (WGS) entry which is preliminary data.</text>
</comment>
<dbReference type="PRINTS" id="PR01001">
    <property type="entry name" value="FADG3PDH"/>
</dbReference>
<dbReference type="InterPro" id="IPR006076">
    <property type="entry name" value="FAD-dep_OxRdtase"/>
</dbReference>
<dbReference type="Gene3D" id="3.50.50.60">
    <property type="entry name" value="FAD/NAD(P)-binding domain"/>
    <property type="match status" value="1"/>
</dbReference>
<feature type="domain" description="Alpha-glycerophosphate oxidase C-terminal" evidence="8">
    <location>
        <begin position="449"/>
        <end position="570"/>
    </location>
</feature>
<evidence type="ECO:0000313" key="9">
    <source>
        <dbReference type="EMBL" id="PJF47696.1"/>
    </source>
</evidence>
<dbReference type="Pfam" id="PF16901">
    <property type="entry name" value="DAO_C"/>
    <property type="match status" value="1"/>
</dbReference>
<keyword evidence="4" id="KW-0319">Glycerol metabolism</keyword>
<dbReference type="InterPro" id="IPR036188">
    <property type="entry name" value="FAD/NAD-bd_sf"/>
</dbReference>
<evidence type="ECO:0000256" key="1">
    <source>
        <dbReference type="ARBA" id="ARBA00001974"/>
    </source>
</evidence>
<evidence type="ECO:0000256" key="4">
    <source>
        <dbReference type="ARBA" id="ARBA00022798"/>
    </source>
</evidence>
<protein>
    <submittedName>
        <fullName evidence="9">Glycerol-3-phosphate dehydrogenase/oxidase</fullName>
    </submittedName>
</protein>
<dbReference type="PANTHER" id="PTHR11985:SF35">
    <property type="entry name" value="ANAEROBIC GLYCEROL-3-PHOSPHATE DEHYDROGENASE SUBUNIT A"/>
    <property type="match status" value="1"/>
</dbReference>
<evidence type="ECO:0000256" key="3">
    <source>
        <dbReference type="ARBA" id="ARBA00022630"/>
    </source>
</evidence>
<dbReference type="Proteomes" id="UP000230790">
    <property type="component" value="Unassembled WGS sequence"/>
</dbReference>
<dbReference type="GO" id="GO:0046168">
    <property type="term" value="P:glycerol-3-phosphate catabolic process"/>
    <property type="evidence" value="ECO:0007669"/>
    <property type="project" value="TreeGrafter"/>
</dbReference>
<dbReference type="PANTHER" id="PTHR11985">
    <property type="entry name" value="GLYCEROL-3-PHOSPHATE DEHYDROGENASE"/>
    <property type="match status" value="1"/>
</dbReference>
<feature type="domain" description="FAD dependent oxidoreductase" evidence="7">
    <location>
        <begin position="51"/>
        <end position="426"/>
    </location>
</feature>
<reference evidence="9 10" key="1">
    <citation type="submission" date="2017-11" db="EMBL/GenBank/DDBJ databases">
        <title>Evolution of Phototrophy in the Chloroflexi Phylum Driven by Horizontal Gene Transfer.</title>
        <authorList>
            <person name="Ward L.M."/>
            <person name="Hemp J."/>
            <person name="Shih P.M."/>
            <person name="Mcglynn S.E."/>
            <person name="Fischer W."/>
        </authorList>
    </citation>
    <scope>NUCLEOTIDE SEQUENCE [LARGE SCALE GENOMIC DNA]</scope>
    <source>
        <strain evidence="9">JP3_7</strain>
    </source>
</reference>
<keyword evidence="6" id="KW-0560">Oxidoreductase</keyword>
<dbReference type="InterPro" id="IPR038299">
    <property type="entry name" value="DAO_C_sf"/>
</dbReference>
<keyword evidence="3" id="KW-0285">Flavoprotein</keyword>
<dbReference type="Pfam" id="PF01266">
    <property type="entry name" value="DAO"/>
    <property type="match status" value="1"/>
</dbReference>
<dbReference type="PROSITE" id="PS00978">
    <property type="entry name" value="FAD_G3PDH_2"/>
    <property type="match status" value="1"/>
</dbReference>
<dbReference type="Gene3D" id="3.30.9.10">
    <property type="entry name" value="D-Amino Acid Oxidase, subunit A, domain 2"/>
    <property type="match status" value="1"/>
</dbReference>
<evidence type="ECO:0000259" key="8">
    <source>
        <dbReference type="Pfam" id="PF16901"/>
    </source>
</evidence>
<dbReference type="AlphaFoldDB" id="A0A2M8QD07"/>
<evidence type="ECO:0000259" key="7">
    <source>
        <dbReference type="Pfam" id="PF01266"/>
    </source>
</evidence>
<dbReference type="InterPro" id="IPR000447">
    <property type="entry name" value="G3P_DH_FAD-dep"/>
</dbReference>
<dbReference type="EMBL" id="PGTN01000038">
    <property type="protein sequence ID" value="PJF47696.1"/>
    <property type="molecule type" value="Genomic_DNA"/>
</dbReference>
<keyword evidence="5" id="KW-0274">FAD</keyword>
<comment type="similarity">
    <text evidence="2">Belongs to the FAD-dependent glycerol-3-phosphate dehydrogenase family.</text>
</comment>
<evidence type="ECO:0000313" key="10">
    <source>
        <dbReference type="Proteomes" id="UP000230790"/>
    </source>
</evidence>
<dbReference type="GO" id="GO:0004368">
    <property type="term" value="F:glycerol-3-phosphate dehydrogenase (quinone) activity"/>
    <property type="evidence" value="ECO:0007669"/>
    <property type="project" value="InterPro"/>
</dbReference>
<organism evidence="9 10">
    <name type="scientific">Candidatus Thermofonsia Clade 3 bacterium</name>
    <dbReference type="NCBI Taxonomy" id="2364212"/>
    <lineage>
        <taxon>Bacteria</taxon>
        <taxon>Bacillati</taxon>
        <taxon>Chloroflexota</taxon>
        <taxon>Candidatus Thermofontia</taxon>
        <taxon>Candidatus Thermofonsia Clade 3</taxon>
    </lineage>
</organism>
<accession>A0A2M8QD07</accession>
<dbReference type="Gene3D" id="1.10.8.870">
    <property type="entry name" value="Alpha-glycerophosphate oxidase, cap domain"/>
    <property type="match status" value="1"/>
</dbReference>
<evidence type="ECO:0000256" key="6">
    <source>
        <dbReference type="ARBA" id="ARBA00023002"/>
    </source>
</evidence>
<evidence type="ECO:0000256" key="5">
    <source>
        <dbReference type="ARBA" id="ARBA00022827"/>
    </source>
</evidence>
<dbReference type="SUPFAM" id="SSF51905">
    <property type="entry name" value="FAD/NAD(P)-binding domain"/>
    <property type="match status" value="1"/>
</dbReference>